<protein>
    <submittedName>
        <fullName evidence="3">Phage holin family protein</fullName>
    </submittedName>
</protein>
<evidence type="ECO:0000313" key="3">
    <source>
        <dbReference type="EMBL" id="MBG0835475.1"/>
    </source>
</evidence>
<organism evidence="3 4">
    <name type="scientific">Pseudomonas chaetocerotis</name>
    <dbReference type="NCBI Taxonomy" id="2758695"/>
    <lineage>
        <taxon>Bacteria</taxon>
        <taxon>Pseudomonadati</taxon>
        <taxon>Pseudomonadota</taxon>
        <taxon>Gammaproteobacteria</taxon>
        <taxon>Pseudomonadales</taxon>
        <taxon>Pseudomonadaceae</taxon>
        <taxon>Pseudomonas</taxon>
    </lineage>
</organism>
<reference evidence="3" key="1">
    <citation type="submission" date="2020-07" db="EMBL/GenBank/DDBJ databases">
        <title>Pseudomonas chaetoceroseae sp. nov., a new member of the Pseudomonas oleovorans group isolated from a culture of Chaetoceros calcitrans.</title>
        <authorList>
            <person name="Girard L."/>
            <person name="Lood C."/>
            <person name="De Mot R."/>
            <person name="Baudart J."/>
        </authorList>
    </citation>
    <scope>NUCLEOTIDE SEQUENCE</scope>
    <source>
        <strain evidence="3">536</strain>
    </source>
</reference>
<gene>
    <name evidence="3" type="ORF">H3221_10165</name>
</gene>
<accession>A0A931D195</accession>
<comment type="caution">
    <text evidence="3">The sequence shown here is derived from an EMBL/GenBank/DDBJ whole genome shotgun (WGS) entry which is preliminary data.</text>
</comment>
<dbReference type="InterPro" id="IPR008473">
    <property type="entry name" value="Phage_holin_3_7"/>
</dbReference>
<dbReference type="Proteomes" id="UP000596932">
    <property type="component" value="Unassembled WGS sequence"/>
</dbReference>
<feature type="region of interest" description="Disordered" evidence="1">
    <location>
        <begin position="90"/>
        <end position="121"/>
    </location>
</feature>
<feature type="transmembrane region" description="Helical" evidence="2">
    <location>
        <begin position="6"/>
        <end position="21"/>
    </location>
</feature>
<feature type="transmembrane region" description="Helical" evidence="2">
    <location>
        <begin position="63"/>
        <end position="85"/>
    </location>
</feature>
<keyword evidence="2" id="KW-1133">Transmembrane helix</keyword>
<evidence type="ECO:0000256" key="2">
    <source>
        <dbReference type="SAM" id="Phobius"/>
    </source>
</evidence>
<proteinExistence type="predicted"/>
<evidence type="ECO:0000256" key="1">
    <source>
        <dbReference type="SAM" id="MobiDB-lite"/>
    </source>
</evidence>
<feature type="transmembrane region" description="Helical" evidence="2">
    <location>
        <begin position="33"/>
        <end position="51"/>
    </location>
</feature>
<sequence length="121" mass="12925">MLNIIVIVLCVSIFVRLFTYQREGARFSRMKSGLAAMAMVCCGSAVIHIATGELVVPTEAWPLVALLAFLAAATMRCGGNIAAVLRGPDAWDGRRDRRDATARSSGAPGTLGTPRPPRGRR</sequence>
<dbReference type="EMBL" id="JACFYX010000008">
    <property type="protein sequence ID" value="MBG0835475.1"/>
    <property type="molecule type" value="Genomic_DNA"/>
</dbReference>
<feature type="compositionally biased region" description="Basic and acidic residues" evidence="1">
    <location>
        <begin position="90"/>
        <end position="101"/>
    </location>
</feature>
<evidence type="ECO:0000313" key="4">
    <source>
        <dbReference type="Proteomes" id="UP000596932"/>
    </source>
</evidence>
<dbReference type="Pfam" id="PF05449">
    <property type="entry name" value="Phage_holin_3_7"/>
    <property type="match status" value="1"/>
</dbReference>
<keyword evidence="4" id="KW-1185">Reference proteome</keyword>
<dbReference type="RefSeq" id="WP_196474948.1">
    <property type="nucleotide sequence ID" value="NZ_JACFYX020000007.1"/>
</dbReference>
<dbReference type="AlphaFoldDB" id="A0A931D195"/>
<feature type="compositionally biased region" description="Low complexity" evidence="1">
    <location>
        <begin position="102"/>
        <end position="113"/>
    </location>
</feature>
<name>A0A931D195_9PSED</name>
<keyword evidence="2" id="KW-0812">Transmembrane</keyword>
<keyword evidence="2" id="KW-0472">Membrane</keyword>